<feature type="modified residue" description="N6-(pyridoxal phosphate)lysine" evidence="3">
    <location>
        <position position="204"/>
    </location>
</feature>
<comment type="caution">
    <text evidence="5">The sequence shown here is derived from an EMBL/GenBank/DDBJ whole genome shotgun (WGS) entry which is preliminary data.</text>
</comment>
<dbReference type="Pfam" id="PF01041">
    <property type="entry name" value="DegT_DnrJ_EryC1"/>
    <property type="match status" value="1"/>
</dbReference>
<dbReference type="Proteomes" id="UP000215367">
    <property type="component" value="Unassembled WGS sequence"/>
</dbReference>
<dbReference type="RefSeq" id="WP_094305527.1">
    <property type="nucleotide sequence ID" value="NZ_NOWT01000023.1"/>
</dbReference>
<dbReference type="NCBIfam" id="TIGR03588">
    <property type="entry name" value="PseC"/>
    <property type="match status" value="1"/>
</dbReference>
<evidence type="ECO:0000256" key="2">
    <source>
        <dbReference type="PIRSR" id="PIRSR000390-1"/>
    </source>
</evidence>
<geneLocation type="plasmid" evidence="5">
    <name>unnamed</name>
</geneLocation>
<dbReference type="InterPro" id="IPR015424">
    <property type="entry name" value="PyrdxlP-dep_Trfase"/>
</dbReference>
<dbReference type="InterPro" id="IPR000653">
    <property type="entry name" value="DegT/StrS_aminotransferase"/>
</dbReference>
<name>A0A235H9A1_AZOBR</name>
<dbReference type="Gene3D" id="3.90.1150.10">
    <property type="entry name" value="Aspartate Aminotransferase, domain 1"/>
    <property type="match status" value="1"/>
</dbReference>
<reference evidence="5 6" key="1">
    <citation type="submission" date="2017-07" db="EMBL/GenBank/DDBJ databases">
        <title>Whole genome sequence of Azospirillum brasilense 2A1, a potential biofertilizer strain.</title>
        <authorList>
            <person name="Fontana C.A."/>
            <person name="Toffoli L.M."/>
            <person name="Salazar S.M."/>
            <person name="Puglisi E."/>
            <person name="Pedraza R."/>
            <person name="Bassi D."/>
            <person name="Cocconcelli P.S."/>
        </authorList>
    </citation>
    <scope>NUCLEOTIDE SEQUENCE [LARGE SCALE GENOMIC DNA]</scope>
    <source>
        <strain evidence="5 6">2A1</strain>
        <plasmid evidence="5">unnamed</plasmid>
    </source>
</reference>
<keyword evidence="5" id="KW-0614">Plasmid</keyword>
<comment type="similarity">
    <text evidence="1 4">Belongs to the DegT/DnrJ/EryC1 family.</text>
</comment>
<dbReference type="PANTHER" id="PTHR30244">
    <property type="entry name" value="TRANSAMINASE"/>
    <property type="match status" value="1"/>
</dbReference>
<evidence type="ECO:0000256" key="1">
    <source>
        <dbReference type="ARBA" id="ARBA00037999"/>
    </source>
</evidence>
<dbReference type="InterPro" id="IPR020026">
    <property type="entry name" value="PseC"/>
</dbReference>
<dbReference type="AlphaFoldDB" id="A0A235H9A1"/>
<protein>
    <submittedName>
        <fullName evidence="5">UDP-4-amino-4, 6-dideoxy-N-acetyl-beta-L-altrosamine transaminase</fullName>
    </submittedName>
</protein>
<dbReference type="PIRSF" id="PIRSF000390">
    <property type="entry name" value="PLP_StrS"/>
    <property type="match status" value="1"/>
</dbReference>
<evidence type="ECO:0000256" key="3">
    <source>
        <dbReference type="PIRSR" id="PIRSR000390-2"/>
    </source>
</evidence>
<dbReference type="GO" id="GO:0000271">
    <property type="term" value="P:polysaccharide biosynthetic process"/>
    <property type="evidence" value="ECO:0007669"/>
    <property type="project" value="TreeGrafter"/>
</dbReference>
<dbReference type="InterPro" id="IPR015421">
    <property type="entry name" value="PyrdxlP-dep_Trfase_major"/>
</dbReference>
<dbReference type="PANTHER" id="PTHR30244:SF34">
    <property type="entry name" value="DTDP-4-AMINO-4,6-DIDEOXYGALACTOSE TRANSAMINASE"/>
    <property type="match status" value="1"/>
</dbReference>
<dbReference type="GO" id="GO:0030170">
    <property type="term" value="F:pyridoxal phosphate binding"/>
    <property type="evidence" value="ECO:0007669"/>
    <property type="project" value="TreeGrafter"/>
</dbReference>
<evidence type="ECO:0000256" key="4">
    <source>
        <dbReference type="RuleBase" id="RU004508"/>
    </source>
</evidence>
<proteinExistence type="inferred from homology"/>
<dbReference type="GO" id="GO:0008483">
    <property type="term" value="F:transaminase activity"/>
    <property type="evidence" value="ECO:0007669"/>
    <property type="project" value="TreeGrafter"/>
</dbReference>
<keyword evidence="3 4" id="KW-0663">Pyridoxal phosphate</keyword>
<feature type="active site" description="Proton acceptor" evidence="2">
    <location>
        <position position="204"/>
    </location>
</feature>
<sequence>MGEPVPQSPPRFLPYGRQDIDQADIDAVTAVLRGDWLTQGPAVEAFERALCERTGAVHAVACANGTAALHLATLALGLGPGDAVVVPAVTFLATANAARYVGAEVAFADVDPDTGLMGAEQAAAAMERAARAGWRVRALAPVHFAGQTADMAALGALAARHGLAVIEDACHAIGSLDLAPDGRALPVGGGAFGTLTAFSFHPVKTIAAGEGGAVTTNDTDLAARLRRFRNHGMERDPAAFEDREAAFGADGITEGGTANPWYYEMAEPGFNYRLTDIHSALALSQLTRLDAFVERRRRLMDLYAERLAPLAPLVRPAARVPWCRPAWHLCAARIDFAAAGRTRAQVMAELRARGIGTQVHYIPVHRQPYWRKRHGDLALPGADAHYARTLSLPLFPSMADTDVDRVAAALAAALGLPAPA</sequence>
<gene>
    <name evidence="5" type="primary">pseC</name>
    <name evidence="5" type="ORF">CHT98_21540</name>
</gene>
<evidence type="ECO:0000313" key="6">
    <source>
        <dbReference type="Proteomes" id="UP000215367"/>
    </source>
</evidence>
<dbReference type="SUPFAM" id="SSF53383">
    <property type="entry name" value="PLP-dependent transferases"/>
    <property type="match status" value="1"/>
</dbReference>
<dbReference type="InterPro" id="IPR015422">
    <property type="entry name" value="PyrdxlP-dep_Trfase_small"/>
</dbReference>
<evidence type="ECO:0000313" key="5">
    <source>
        <dbReference type="EMBL" id="OYD82336.1"/>
    </source>
</evidence>
<dbReference type="EMBL" id="NOWT01000023">
    <property type="protein sequence ID" value="OYD82336.1"/>
    <property type="molecule type" value="Genomic_DNA"/>
</dbReference>
<organism evidence="5 6">
    <name type="scientific">Azospirillum brasilense</name>
    <dbReference type="NCBI Taxonomy" id="192"/>
    <lineage>
        <taxon>Bacteria</taxon>
        <taxon>Pseudomonadati</taxon>
        <taxon>Pseudomonadota</taxon>
        <taxon>Alphaproteobacteria</taxon>
        <taxon>Rhodospirillales</taxon>
        <taxon>Azospirillaceae</taxon>
        <taxon>Azospirillum</taxon>
    </lineage>
</organism>
<dbReference type="CDD" id="cd00616">
    <property type="entry name" value="AHBA_syn"/>
    <property type="match status" value="1"/>
</dbReference>
<accession>A0A235H9A1</accession>
<dbReference type="Gene3D" id="3.40.640.10">
    <property type="entry name" value="Type I PLP-dependent aspartate aminotransferase-like (Major domain)"/>
    <property type="match status" value="1"/>
</dbReference>